<dbReference type="CDD" id="cd00167">
    <property type="entry name" value="SANT"/>
    <property type="match status" value="1"/>
</dbReference>
<feature type="compositionally biased region" description="Polar residues" evidence="1">
    <location>
        <begin position="896"/>
        <end position="907"/>
    </location>
</feature>
<dbReference type="AlphaFoldDB" id="A0A3Q2Y5R3"/>
<sequence length="1160" mass="131961">MASYQHLVQCSDTRFQSPAKVFAILKSRVQSGEQTTCGVGEEYAAQMKPALSRTQNTWEPNELHHRFGEVEASTISPIKSPKKSLDDAYSDYNRQAMELPHTSNTVHRFRSPVTHFMESTAAFPLRVDTDPSSTRDPREIVDKSVTRFETELFPIDACMPPVSIFPPARKKSRKRKLEEQEMNAVGIEANVTSEIEDDNMEIAGGYRYTPNKSTCSMTRCTVSLEKLMSPAKMFAYMKERVFRRELEQDSEDCQEPSEPPNQESDHILFDPILLNRPSISISKKQNSMFKDKQRPNFTKIPNESAFSLEKWFLRRNRNGLFVQGIRMEDRIPWNSNIILERISSTVLKTLSGNVYKLVGKMNLDVDTDFPRWLLRKFAHGFPSNWKELYEKWLSELKDRRKVNTEKRSKVTKSTTETSALNPTMKRPKKNAVRTNTRQKQPQADTYTSSKQVTRSGRLIKPPLDYWKGGRVILDADMNVTIFECYNTIVLSPNVAPEVYMEKSRKPAQAFLLSDKGHKPRESIKESVQPPPLTKDKTIKESVQPPPLTKDKTSLRRHSQVQIQPDENPPVSTEAAVKRRSHRTANSHEKSSNEDARPSSKPQKLPPRGSKGKVCNAPPVNSRKKHTPSQVSAINNKLSEPDEQQDERRANHIARTDEQVSNEATMPKPPKFPLQESKKKVLNARPLKRSRIKHTSSQFSALDKQLSESNSLEEQEVLSTKRKKRDKRKHTHTLPSPSKPKNLPGQRSKKSVLNTPPLVRSTRKHPPPDFFAVYDISSESEEEEEPHKRRSHHTTCSDDQSDIENTLSSRSKSKKLPRQGSKTKTSNAPPLTKSGRNCAPPQLPAAHEKLPESSSLEKKAALSTKRKKQGKRTPRKQDRNPQSKSLKQVSLAKALTQLPQSKKLSSRGSDACPQGQDEDEWTQDELTKLQQAVSSYPSHTPFYWAKVAMMVGTRSAEECHNKDLALQDCHTPTESTRKKQKKKAAKAAKGTGHPIISAGMRTFKRKQQVRQFLETMPRENTDDAFSATHNQCFEIPSMCLDGEQDFKISQLEPLTPVSLHFPQVKTPRCLHASPGLVYSTNRSDEDRYVFQLQKAIKQNQVNGHKNVPAKDFVPTPAVKRRARPFEKTGNDSFVMREMFPEKAAMLSDSGEEEDFYFSDND</sequence>
<dbReference type="SMART" id="SM00717">
    <property type="entry name" value="SANT"/>
    <property type="match status" value="1"/>
</dbReference>
<dbReference type="GO" id="GO:0000775">
    <property type="term" value="C:chromosome, centromeric region"/>
    <property type="evidence" value="ECO:0007669"/>
    <property type="project" value="TreeGrafter"/>
</dbReference>
<feature type="compositionally biased region" description="Polar residues" evidence="1">
    <location>
        <begin position="432"/>
        <end position="454"/>
    </location>
</feature>
<evidence type="ECO:0000313" key="3">
    <source>
        <dbReference type="Ensembl" id="ENSHCOP00000012368.1"/>
    </source>
</evidence>
<evidence type="ECO:0000313" key="4">
    <source>
        <dbReference type="Proteomes" id="UP000264820"/>
    </source>
</evidence>
<feature type="compositionally biased region" description="Basic residues" evidence="1">
    <location>
        <begin position="863"/>
        <end position="873"/>
    </location>
</feature>
<dbReference type="Gene3D" id="1.10.10.60">
    <property type="entry name" value="Homeodomain-like"/>
    <property type="match status" value="1"/>
</dbReference>
<dbReference type="Pfam" id="PF09133">
    <property type="entry name" value="SANTA"/>
    <property type="match status" value="1"/>
</dbReference>
<feature type="region of interest" description="Disordered" evidence="1">
    <location>
        <begin position="512"/>
        <end position="921"/>
    </location>
</feature>
<feature type="compositionally biased region" description="Basic residues" evidence="1">
    <location>
        <begin position="679"/>
        <end position="693"/>
    </location>
</feature>
<evidence type="ECO:0000256" key="1">
    <source>
        <dbReference type="SAM" id="MobiDB-lite"/>
    </source>
</evidence>
<feature type="compositionally biased region" description="Basic and acidic residues" evidence="1">
    <location>
        <begin position="514"/>
        <end position="524"/>
    </location>
</feature>
<evidence type="ECO:0000259" key="2">
    <source>
        <dbReference type="PROSITE" id="PS50090"/>
    </source>
</evidence>
<feature type="compositionally biased region" description="Basic and acidic residues" evidence="1">
    <location>
        <begin position="845"/>
        <end position="859"/>
    </location>
</feature>
<dbReference type="SUPFAM" id="SSF46689">
    <property type="entry name" value="Homeodomain-like"/>
    <property type="match status" value="1"/>
</dbReference>
<feature type="compositionally biased region" description="Basic and acidic residues" evidence="1">
    <location>
        <begin position="645"/>
        <end position="657"/>
    </location>
</feature>
<feature type="compositionally biased region" description="Basic and acidic residues" evidence="1">
    <location>
        <begin position="585"/>
        <end position="597"/>
    </location>
</feature>
<reference evidence="3" key="1">
    <citation type="submission" date="2025-08" db="UniProtKB">
        <authorList>
            <consortium name="Ensembl"/>
        </authorList>
    </citation>
    <scope>IDENTIFICATION</scope>
</reference>
<dbReference type="Pfam" id="PF00249">
    <property type="entry name" value="Myb_DNA-binding"/>
    <property type="match status" value="1"/>
</dbReference>
<dbReference type="PANTHER" id="PTHR16124:SF3">
    <property type="entry name" value="MIS18-BINDING PROTEIN 1"/>
    <property type="match status" value="1"/>
</dbReference>
<feature type="compositionally biased region" description="Polar residues" evidence="1">
    <location>
        <begin position="819"/>
        <end position="828"/>
    </location>
</feature>
<feature type="domain" description="Myb-like" evidence="2">
    <location>
        <begin position="912"/>
        <end position="961"/>
    </location>
</feature>
<dbReference type="OMA" id="HSNCQNK"/>
<keyword evidence="4" id="KW-1185">Reference proteome</keyword>
<feature type="compositionally biased region" description="Basic residues" evidence="1">
    <location>
        <begin position="719"/>
        <end position="731"/>
    </location>
</feature>
<dbReference type="Proteomes" id="UP000264820">
    <property type="component" value="Unplaced"/>
</dbReference>
<feature type="region of interest" description="Disordered" evidence="1">
    <location>
        <begin position="969"/>
        <end position="989"/>
    </location>
</feature>
<proteinExistence type="predicted"/>
<accession>A0A3Q2Y5R3</accession>
<dbReference type="GeneTree" id="ENSGT00390000007395"/>
<feature type="compositionally biased region" description="Polar residues" evidence="1">
    <location>
        <begin position="411"/>
        <end position="421"/>
    </location>
</feature>
<dbReference type="PROSITE" id="PS50090">
    <property type="entry name" value="MYB_LIKE"/>
    <property type="match status" value="1"/>
</dbReference>
<name>A0A3Q2Y5R3_HIPCM</name>
<organism evidence="3 4">
    <name type="scientific">Hippocampus comes</name>
    <name type="common">Tiger tail seahorse</name>
    <dbReference type="NCBI Taxonomy" id="109280"/>
    <lineage>
        <taxon>Eukaryota</taxon>
        <taxon>Metazoa</taxon>
        <taxon>Chordata</taxon>
        <taxon>Craniata</taxon>
        <taxon>Vertebrata</taxon>
        <taxon>Euteleostomi</taxon>
        <taxon>Actinopterygii</taxon>
        <taxon>Neopterygii</taxon>
        <taxon>Teleostei</taxon>
        <taxon>Neoteleostei</taxon>
        <taxon>Acanthomorphata</taxon>
        <taxon>Syngnathiaria</taxon>
        <taxon>Syngnathiformes</taxon>
        <taxon>Syngnathoidei</taxon>
        <taxon>Syngnathidae</taxon>
        <taxon>Hippocampus</taxon>
    </lineage>
</organism>
<feature type="region of interest" description="Disordered" evidence="1">
    <location>
        <begin position="246"/>
        <end position="265"/>
    </location>
</feature>
<dbReference type="PANTHER" id="PTHR16124">
    <property type="entry name" value="MIS18-BINDING PROTEIN 1"/>
    <property type="match status" value="1"/>
</dbReference>
<protein>
    <submittedName>
        <fullName evidence="3">MIS18 binding protein 1</fullName>
    </submittedName>
</protein>
<reference evidence="3" key="2">
    <citation type="submission" date="2025-09" db="UniProtKB">
        <authorList>
            <consortium name="Ensembl"/>
        </authorList>
    </citation>
    <scope>IDENTIFICATION</scope>
</reference>
<dbReference type="Ensembl" id="ENSHCOT00000019379.1">
    <property type="protein sequence ID" value="ENSHCOP00000012368.1"/>
    <property type="gene ID" value="ENSHCOG00000000429.1"/>
</dbReference>
<dbReference type="InterPro" id="IPR039110">
    <property type="entry name" value="KNL2-like"/>
</dbReference>
<dbReference type="InterPro" id="IPR015216">
    <property type="entry name" value="SANTA"/>
</dbReference>
<feature type="region of interest" description="Disordered" evidence="1">
    <location>
        <begin position="403"/>
        <end position="454"/>
    </location>
</feature>
<dbReference type="InterPro" id="IPR001005">
    <property type="entry name" value="SANT/Myb"/>
</dbReference>
<dbReference type="InterPro" id="IPR009057">
    <property type="entry name" value="Homeodomain-like_sf"/>
</dbReference>
<feature type="compositionally biased region" description="Polar residues" evidence="1">
    <location>
        <begin position="627"/>
        <end position="637"/>
    </location>
</feature>